<keyword evidence="2" id="KW-1185">Reference proteome</keyword>
<name>A0A841CK81_9PSEU</name>
<dbReference type="InterPro" id="IPR011335">
    <property type="entry name" value="Restrct_endonuc-II-like"/>
</dbReference>
<protein>
    <submittedName>
        <fullName evidence="1">Holliday junction resolvase</fullName>
    </submittedName>
</protein>
<comment type="caution">
    <text evidence="1">The sequence shown here is derived from an EMBL/GenBank/DDBJ whole genome shotgun (WGS) entry which is preliminary data.</text>
</comment>
<dbReference type="AlphaFoldDB" id="A0A841CK81"/>
<dbReference type="Proteomes" id="UP000547510">
    <property type="component" value="Unassembled WGS sequence"/>
</dbReference>
<reference evidence="1 2" key="1">
    <citation type="submission" date="2020-08" db="EMBL/GenBank/DDBJ databases">
        <title>Genomic Encyclopedia of Type Strains, Phase III (KMG-III): the genomes of soil and plant-associated and newly described type strains.</title>
        <authorList>
            <person name="Whitman W."/>
        </authorList>
    </citation>
    <scope>NUCLEOTIDE SEQUENCE [LARGE SCALE GENOMIC DNA]</scope>
    <source>
        <strain evidence="1 2">CECT 8640</strain>
    </source>
</reference>
<dbReference type="EMBL" id="JACHJN010000004">
    <property type="protein sequence ID" value="MBB5956405.1"/>
    <property type="molecule type" value="Genomic_DNA"/>
</dbReference>
<dbReference type="RefSeq" id="WP_184691200.1">
    <property type="nucleotide sequence ID" value="NZ_JACHJN010000004.1"/>
</dbReference>
<proteinExistence type="predicted"/>
<gene>
    <name evidence="1" type="ORF">FHS29_002991</name>
</gene>
<evidence type="ECO:0000313" key="2">
    <source>
        <dbReference type="Proteomes" id="UP000547510"/>
    </source>
</evidence>
<evidence type="ECO:0000313" key="1">
    <source>
        <dbReference type="EMBL" id="MBB5956405.1"/>
    </source>
</evidence>
<accession>A0A841CK81</accession>
<organism evidence="1 2">
    <name type="scientific">Saccharothrix tamanrassetensis</name>
    <dbReference type="NCBI Taxonomy" id="1051531"/>
    <lineage>
        <taxon>Bacteria</taxon>
        <taxon>Bacillati</taxon>
        <taxon>Actinomycetota</taxon>
        <taxon>Actinomycetes</taxon>
        <taxon>Pseudonocardiales</taxon>
        <taxon>Pseudonocardiaceae</taxon>
        <taxon>Saccharothrix</taxon>
    </lineage>
</organism>
<dbReference type="SUPFAM" id="SSF52980">
    <property type="entry name" value="Restriction endonuclease-like"/>
    <property type="match status" value="1"/>
</dbReference>
<sequence length="114" mass="12159">MAIEALKKNDPSVFALPGVDVTFRDGSANEVDIIALYAGKVLIGEVKTSPREFDENQISRVVACSSRMNADVHLMASVGEIPVSAVDFARTKSNQVGLELLVLGRSELRPSASA</sequence>